<dbReference type="EMBL" id="HBEL01031715">
    <property type="protein sequence ID" value="CAD8418688.1"/>
    <property type="molecule type" value="Transcribed_RNA"/>
</dbReference>
<dbReference type="Gene3D" id="3.40.50.1820">
    <property type="entry name" value="alpha/beta hydrolase"/>
    <property type="match status" value="2"/>
</dbReference>
<accession>A0A7S0CCE0</accession>
<dbReference type="InterPro" id="IPR029058">
    <property type="entry name" value="AB_hydrolase_fold"/>
</dbReference>
<feature type="domain" description="AB hydrolase-1" evidence="1">
    <location>
        <begin position="49"/>
        <end position="164"/>
    </location>
</feature>
<reference evidence="2" key="1">
    <citation type="submission" date="2021-01" db="EMBL/GenBank/DDBJ databases">
        <authorList>
            <person name="Corre E."/>
            <person name="Pelletier E."/>
            <person name="Niang G."/>
            <person name="Scheremetjew M."/>
            <person name="Finn R."/>
            <person name="Kale V."/>
            <person name="Holt S."/>
            <person name="Cochrane G."/>
            <person name="Meng A."/>
            <person name="Brown T."/>
            <person name="Cohen L."/>
        </authorList>
    </citation>
    <scope>NUCLEOTIDE SEQUENCE</scope>
    <source>
        <strain evidence="2">CCAP1064/1</strain>
    </source>
</reference>
<sequence length="306" mass="34372">MGDAMSSLLFQPPRPTRLKESKLVWLDTKLGSRIPGFFLERSKGALTILYSHANAEDLGTVYPWIKFLSKSLDVNIFVYDYSGYGLSSQTNSIPGGECERPQPSEDNCYADIDAAFHYLTVERKINPSNIVLYGRSLGSGPSCYLASRLALEGKNIAGLVLHAPFLSVFRIIIESGCTLFGDQFPNIDRAPDIRCPVFVIHGTKDKIVPFSHGERLLFAVPRQFRAKPLFIEGMGHNHVHALVRPLFVQHFREFLNKHVYINCPGSVRISSQNTYGTTRSSHCTTDDMKQTYSRDTLEPNHTVPLY</sequence>
<evidence type="ECO:0000259" key="1">
    <source>
        <dbReference type="Pfam" id="PF00561"/>
    </source>
</evidence>
<gene>
    <name evidence="2" type="ORF">PINE0816_LOCUS14823</name>
</gene>
<organism evidence="2">
    <name type="scientific">Proboscia inermis</name>
    <dbReference type="NCBI Taxonomy" id="420281"/>
    <lineage>
        <taxon>Eukaryota</taxon>
        <taxon>Sar</taxon>
        <taxon>Stramenopiles</taxon>
        <taxon>Ochrophyta</taxon>
        <taxon>Bacillariophyta</taxon>
        <taxon>Coscinodiscophyceae</taxon>
        <taxon>Rhizosoleniophycidae</taxon>
        <taxon>Rhizosoleniales</taxon>
        <taxon>Rhizosoleniaceae</taxon>
        <taxon>Proboscia</taxon>
    </lineage>
</organism>
<dbReference type="PANTHER" id="PTHR12277">
    <property type="entry name" value="ALPHA/BETA HYDROLASE DOMAIN-CONTAINING PROTEIN"/>
    <property type="match status" value="1"/>
</dbReference>
<name>A0A7S0CCE0_9STRA</name>
<dbReference type="PANTHER" id="PTHR12277:SF81">
    <property type="entry name" value="PROTEIN ABHD13"/>
    <property type="match status" value="1"/>
</dbReference>
<dbReference type="SUPFAM" id="SSF53474">
    <property type="entry name" value="alpha/beta-Hydrolases"/>
    <property type="match status" value="1"/>
</dbReference>
<dbReference type="InterPro" id="IPR000073">
    <property type="entry name" value="AB_hydrolase_1"/>
</dbReference>
<proteinExistence type="predicted"/>
<dbReference type="AlphaFoldDB" id="A0A7S0CCE0"/>
<evidence type="ECO:0000313" key="2">
    <source>
        <dbReference type="EMBL" id="CAD8418688.1"/>
    </source>
</evidence>
<protein>
    <recommendedName>
        <fullName evidence="1">AB hydrolase-1 domain-containing protein</fullName>
    </recommendedName>
</protein>
<dbReference type="Pfam" id="PF00561">
    <property type="entry name" value="Abhydrolase_1"/>
    <property type="match status" value="1"/>
</dbReference>